<dbReference type="Gene3D" id="3.40.50.720">
    <property type="entry name" value="NAD(P)-binding Rossmann-like Domain"/>
    <property type="match status" value="1"/>
</dbReference>
<proteinExistence type="inferred from homology"/>
<keyword evidence="4" id="KW-1185">Reference proteome</keyword>
<dbReference type="PRINTS" id="PR00081">
    <property type="entry name" value="GDHRDH"/>
</dbReference>
<comment type="similarity">
    <text evidence="1">Belongs to the short-chain dehydrogenases/reductases (SDR) family.</text>
</comment>
<dbReference type="AlphaFoldDB" id="A0A917B7Z0"/>
<organism evidence="3 4">
    <name type="scientific">Subtercola lobariae</name>
    <dbReference type="NCBI Taxonomy" id="1588641"/>
    <lineage>
        <taxon>Bacteria</taxon>
        <taxon>Bacillati</taxon>
        <taxon>Actinomycetota</taxon>
        <taxon>Actinomycetes</taxon>
        <taxon>Micrococcales</taxon>
        <taxon>Microbacteriaceae</taxon>
        <taxon>Subtercola</taxon>
    </lineage>
</organism>
<dbReference type="Proteomes" id="UP000598775">
    <property type="component" value="Unassembled WGS sequence"/>
</dbReference>
<dbReference type="GO" id="GO:0016491">
    <property type="term" value="F:oxidoreductase activity"/>
    <property type="evidence" value="ECO:0007669"/>
    <property type="project" value="UniProtKB-KW"/>
</dbReference>
<dbReference type="Pfam" id="PF13561">
    <property type="entry name" value="adh_short_C2"/>
    <property type="match status" value="1"/>
</dbReference>
<evidence type="ECO:0000313" key="4">
    <source>
        <dbReference type="Proteomes" id="UP000598775"/>
    </source>
</evidence>
<gene>
    <name evidence="3" type="ORF">GCM10011399_24330</name>
</gene>
<dbReference type="RefSeq" id="WP_188678639.1">
    <property type="nucleotide sequence ID" value="NZ_BMGP01000004.1"/>
</dbReference>
<protein>
    <submittedName>
        <fullName evidence="3">Short-chain dehydrogenase</fullName>
    </submittedName>
</protein>
<dbReference type="PANTHER" id="PTHR43477">
    <property type="entry name" value="DIHYDROANTICAPSIN 7-DEHYDROGENASE"/>
    <property type="match status" value="1"/>
</dbReference>
<evidence type="ECO:0000313" key="3">
    <source>
        <dbReference type="EMBL" id="GGF30265.1"/>
    </source>
</evidence>
<dbReference type="SUPFAM" id="SSF51735">
    <property type="entry name" value="NAD(P)-binding Rossmann-fold domains"/>
    <property type="match status" value="1"/>
</dbReference>
<name>A0A917B7Z0_9MICO</name>
<dbReference type="InterPro" id="IPR051122">
    <property type="entry name" value="SDR_DHRS6-like"/>
</dbReference>
<evidence type="ECO:0000256" key="1">
    <source>
        <dbReference type="ARBA" id="ARBA00006484"/>
    </source>
</evidence>
<accession>A0A917B7Z0</accession>
<comment type="caution">
    <text evidence="3">The sequence shown here is derived from an EMBL/GenBank/DDBJ whole genome shotgun (WGS) entry which is preliminary data.</text>
</comment>
<reference evidence="3 4" key="1">
    <citation type="journal article" date="2014" name="Int. J. Syst. Evol. Microbiol.">
        <title>Complete genome sequence of Corynebacterium casei LMG S-19264T (=DSM 44701T), isolated from a smear-ripened cheese.</title>
        <authorList>
            <consortium name="US DOE Joint Genome Institute (JGI-PGF)"/>
            <person name="Walter F."/>
            <person name="Albersmeier A."/>
            <person name="Kalinowski J."/>
            <person name="Ruckert C."/>
        </authorList>
    </citation>
    <scope>NUCLEOTIDE SEQUENCE [LARGE SCALE GENOMIC DNA]</scope>
    <source>
        <strain evidence="3 4">CGMCC 1.12976</strain>
    </source>
</reference>
<sequence>MSLPSNTQTEDRCHNPGGRHVAILGGSAGIGLATARLLSDRGDRVSIGGRNAVRLNAATAQLGSFATGIEVDAESVDSLRHFFAAAGALTDLVVTVTRRGGFGPFADLADTDLIGAFVGKPVAHLHTAALSLPTLAEQGSITFVSAGSAQSAMPGTAALAAVNGAIESAVPPLATELAPRRVNAVSPGVIETEWWSELDDDARDSTLAEFAKRAPVGRNGQPEDIAQAIVALIDNTFLTGVVLPCDGGLRLT</sequence>
<dbReference type="InterPro" id="IPR002347">
    <property type="entry name" value="SDR_fam"/>
</dbReference>
<keyword evidence="2" id="KW-0560">Oxidoreductase</keyword>
<dbReference type="PANTHER" id="PTHR43477:SF1">
    <property type="entry name" value="DIHYDROANTICAPSIN 7-DEHYDROGENASE"/>
    <property type="match status" value="1"/>
</dbReference>
<dbReference type="EMBL" id="BMGP01000004">
    <property type="protein sequence ID" value="GGF30265.1"/>
    <property type="molecule type" value="Genomic_DNA"/>
</dbReference>
<dbReference type="InterPro" id="IPR036291">
    <property type="entry name" value="NAD(P)-bd_dom_sf"/>
</dbReference>
<evidence type="ECO:0000256" key="2">
    <source>
        <dbReference type="ARBA" id="ARBA00023002"/>
    </source>
</evidence>